<keyword evidence="5" id="KW-0347">Helicase</keyword>
<dbReference type="InterPro" id="IPR052511">
    <property type="entry name" value="ATP-dep_Helicase"/>
</dbReference>
<dbReference type="OrthoDB" id="9815222at2"/>
<dbReference type="STRING" id="349521.HCH_03804"/>
<dbReference type="KEGG" id="hch:HCH_03804"/>
<keyword evidence="2" id="KW-0067">ATP-binding</keyword>
<dbReference type="eggNOG" id="COG1201">
    <property type="taxonomic scope" value="Bacteria"/>
</dbReference>
<dbReference type="SMART" id="SM00487">
    <property type="entry name" value="DEXDc"/>
    <property type="match status" value="1"/>
</dbReference>
<dbReference type="eggNOG" id="COG1205">
    <property type="taxonomic scope" value="Bacteria"/>
</dbReference>
<protein>
    <submittedName>
        <fullName evidence="5">Distinct helicase family with a unique C-terminal domain including a metal-binding cysteine cluster</fullName>
    </submittedName>
</protein>
<dbReference type="PROSITE" id="PS51192">
    <property type="entry name" value="HELICASE_ATP_BIND_1"/>
    <property type="match status" value="1"/>
</dbReference>
<dbReference type="EMBL" id="CP000155">
    <property type="protein sequence ID" value="ABC30535.1"/>
    <property type="molecule type" value="Genomic_DNA"/>
</dbReference>
<dbReference type="InterPro" id="IPR027417">
    <property type="entry name" value="P-loop_NTPase"/>
</dbReference>
<evidence type="ECO:0000256" key="2">
    <source>
        <dbReference type="ARBA" id="ARBA00022840"/>
    </source>
</evidence>
<dbReference type="GO" id="GO:0005524">
    <property type="term" value="F:ATP binding"/>
    <property type="evidence" value="ECO:0007669"/>
    <property type="project" value="UniProtKB-KW"/>
</dbReference>
<dbReference type="Gene3D" id="3.40.960.10">
    <property type="entry name" value="VSR Endonuclease"/>
    <property type="match status" value="1"/>
</dbReference>
<gene>
    <name evidence="5" type="ordered locus">HCH_03804</name>
</gene>
<dbReference type="Proteomes" id="UP000000238">
    <property type="component" value="Chromosome"/>
</dbReference>
<dbReference type="SMART" id="SM00490">
    <property type="entry name" value="HELICc"/>
    <property type="match status" value="1"/>
</dbReference>
<dbReference type="GO" id="GO:0016887">
    <property type="term" value="F:ATP hydrolysis activity"/>
    <property type="evidence" value="ECO:0007669"/>
    <property type="project" value="TreeGrafter"/>
</dbReference>
<dbReference type="PROSITE" id="PS51194">
    <property type="entry name" value="HELICASE_CTER"/>
    <property type="match status" value="1"/>
</dbReference>
<dbReference type="Pfam" id="PF00271">
    <property type="entry name" value="Helicase_C"/>
    <property type="match status" value="1"/>
</dbReference>
<feature type="domain" description="Helicase C-terminal" evidence="4">
    <location>
        <begin position="884"/>
        <end position="1067"/>
    </location>
</feature>
<evidence type="ECO:0000256" key="1">
    <source>
        <dbReference type="ARBA" id="ARBA00022741"/>
    </source>
</evidence>
<dbReference type="GO" id="GO:0003677">
    <property type="term" value="F:DNA binding"/>
    <property type="evidence" value="ECO:0007669"/>
    <property type="project" value="TreeGrafter"/>
</dbReference>
<dbReference type="HOGENOM" id="CLU_001338_1_1_6"/>
<evidence type="ECO:0000313" key="5">
    <source>
        <dbReference type="EMBL" id="ABC30535.1"/>
    </source>
</evidence>
<dbReference type="PANTHER" id="PTHR47962">
    <property type="entry name" value="ATP-DEPENDENT HELICASE LHR-RELATED-RELATED"/>
    <property type="match status" value="1"/>
</dbReference>
<dbReference type="InterPro" id="IPR011545">
    <property type="entry name" value="DEAD/DEAH_box_helicase_dom"/>
</dbReference>
<dbReference type="Pfam" id="PF00270">
    <property type="entry name" value="DEAD"/>
    <property type="match status" value="1"/>
</dbReference>
<organism evidence="5 6">
    <name type="scientific">Hahella chejuensis (strain KCTC 2396)</name>
    <dbReference type="NCBI Taxonomy" id="349521"/>
    <lineage>
        <taxon>Bacteria</taxon>
        <taxon>Pseudomonadati</taxon>
        <taxon>Pseudomonadota</taxon>
        <taxon>Gammaproteobacteria</taxon>
        <taxon>Oceanospirillales</taxon>
        <taxon>Hahellaceae</taxon>
        <taxon>Hahella</taxon>
    </lineage>
</organism>
<dbReference type="PANTHER" id="PTHR47962:SF5">
    <property type="entry name" value="ATP-DEPENDENT HELICASE LHR-RELATED"/>
    <property type="match status" value="1"/>
</dbReference>
<dbReference type="GO" id="GO:0004386">
    <property type="term" value="F:helicase activity"/>
    <property type="evidence" value="ECO:0007669"/>
    <property type="project" value="UniProtKB-KW"/>
</dbReference>
<evidence type="ECO:0000259" key="4">
    <source>
        <dbReference type="PROSITE" id="PS51194"/>
    </source>
</evidence>
<name>Q2SFN9_HAHCH</name>
<keyword evidence="5" id="KW-0378">Hydrolase</keyword>
<dbReference type="RefSeq" id="WP_011397602.1">
    <property type="nucleotide sequence ID" value="NC_007645.1"/>
</dbReference>
<keyword evidence="1" id="KW-0547">Nucleotide-binding</keyword>
<sequence length="1745" mass="197777">MDVFEYRDAVIADYESFSRSFAKISAADIQSFISERYEKGHYWPAPLIQINPSFVPGDNVEALVAKGTLHKECANIFRFNRSTADPQGIPAGLHTHQQAAIGLAQSRESYVLTTGTGSGKSLSYILPIVDAILKEKEHNSRPSIKAIIIYPMNALVNSQLEELEKFLGHYGDNKPVTYGRYTGQESQEARHAMSANPPDIILTNFMMLELLMTRQDEIDRLVIQSAKGLRFLVLDELHTYRGRQGADVAMLVRRVREALNPEVLCIGTSATMASEGSLAAKNAAVATVASKLFGAQVKSENIVTETLQRITTQDIKPTPETLSRALQQPIPSAFDFRAFCAHPIAVWVELTLGLVWEEERWVRAKPQNLAWAAEKLSADSGLDQQSCQDYLRQFLLAAYRCKSPTGKPVFAFRLHQFISGPSHAYSTLEPEGKRVVDLSGQQFLPGSNREKLFYTLYFCRQCGQDYHPVCYENESGEGALKPRGIDDKNNDEESSDWGYFMLDPQRRWDDGNYESSYPEHWLEEKNGDYRLRSSYKKFKPTETFVKPDGTIDIQGERGWFIPGSFRFCLNCGFVHRGKSREASRLTSLSGEGRSSATTVLTISALRYLLERDTELKDDAKKLLGFTDNRQDASLQAGHYNDFIQILLLRSSLLAAVKSAPNGYLTDSLLSQAVFQSLGFDRVEERPQYLANPSVDGPGLRKAEEALRNVLSYRLYFDLRRGWRFNNPNLEQLGLLKIEYEGLADLSQDQRKWENLKFPELQNVSVEFRFKALKAVLDTMRRGLCIKSRFLDAYQQEQFKSQSYAHLIEPWAFTEEEQLQPSCTMILTSKPKGRNSYNLVTASSRSSLGQTLKRSNVWGDDLSLLPRINDANYPDLILSLIGVLQSYGLVEEVNEERGIQGYQLVGEFIQWMPSTGVSSTDPTTPYSSENEYFKNLYQNIAEFLVAGNRTFFELEAREHTAQVSIDKREEREKQFREATLKTLFCSPTMELGVDIASLNSVYLRNVPPTPANYAQRSGRAGRSGQPALVITYCAALSPHDQYFFSDPARMVHGHVSPPTLDLANEDLIASHLHAIWLSETKQALPKTVNLMLDMNQPSNMPVLDEFDMQMNSDKVRSRTIERGLDIMRMLVGDIAVAQGAWLSDEHSLEEAISQWMKRKVNAAYIEFCDSLKRWRELYASTQDQMQKAHLINTNPAASETERKAAGQRYGEARTQMDLLLDAHSDTSSDFSTYRYLASQGFLPGYNFPRLPLLAYIQGRRGNIGRDSFLARPRFLAISEFGPLSLIYHEGSQYRVKKVILGVRPEQSLDQPGLVKEEARLCPACGYGHFHTQLEDELCNACGSPIEGGKRVSNLYRIDNVSTKRAYRITCDEEERQRQGYEMQTTVQFHQTDGCLRVTQGELLSQGSRLFTVQYAPTATVWRLNLGWRRRKNPSIYGFNIDAVSGQWSADEQAAQENSDDLAQGENHVERITPYVEDRRNILILRPEAELKLDEHALATLQYALKRGIEEEFQIEEAELVVEPLPSRDDRNTILFYEASEGGAGVLTRLTSSKYAFASIAERALRICHYSTNDDWASVPEDMNTDCDAGCYRCLLSYYNQIDHKLIDRKNSEAVNALLKLIHSELKVGAGSKPYTEQEDYLKQLSGSSLESAFLNHLKTNGHRLPDKAQVVIEKFRTRPDFIYSDHNAAIYIDGPHHEMPQRQKLDEELSRRLRAHGLTVIRFPKERERWPSILAEYPDIFGAATK</sequence>
<dbReference type="InterPro" id="IPR018973">
    <property type="entry name" value="MZB"/>
</dbReference>
<dbReference type="Pfam" id="PF09369">
    <property type="entry name" value="MZB"/>
    <property type="match status" value="1"/>
</dbReference>
<dbReference type="Gene3D" id="3.40.50.300">
    <property type="entry name" value="P-loop containing nucleotide triphosphate hydrolases"/>
    <property type="match status" value="2"/>
</dbReference>
<reference evidence="5 6" key="1">
    <citation type="journal article" date="2005" name="Nucleic Acids Res.">
        <title>Genomic blueprint of Hahella chejuensis, a marine microbe producing an algicidal agent.</title>
        <authorList>
            <person name="Jeong H."/>
            <person name="Yim J.H."/>
            <person name="Lee C."/>
            <person name="Choi S.-H."/>
            <person name="Park Y.K."/>
            <person name="Yoon S.H."/>
            <person name="Hur C.-G."/>
            <person name="Kang H.-Y."/>
            <person name="Kim D."/>
            <person name="Lee H.H."/>
            <person name="Park K.H."/>
            <person name="Park S.-H."/>
            <person name="Park H.-S."/>
            <person name="Lee H.K."/>
            <person name="Oh T.K."/>
            <person name="Kim J.F."/>
        </authorList>
    </citation>
    <scope>NUCLEOTIDE SEQUENCE [LARGE SCALE GENOMIC DNA]</scope>
    <source>
        <strain evidence="5 6">KCTC 2396</strain>
    </source>
</reference>
<dbReference type="SUPFAM" id="SSF52540">
    <property type="entry name" value="P-loop containing nucleoside triphosphate hydrolases"/>
    <property type="match status" value="2"/>
</dbReference>
<dbReference type="InterPro" id="IPR014001">
    <property type="entry name" value="Helicase_ATP-bd"/>
</dbReference>
<feature type="domain" description="Helicase ATP-binding" evidence="3">
    <location>
        <begin position="101"/>
        <end position="290"/>
    </location>
</feature>
<proteinExistence type="predicted"/>
<dbReference type="InterPro" id="IPR001650">
    <property type="entry name" value="Helicase_C-like"/>
</dbReference>
<dbReference type="CDD" id="cd17923">
    <property type="entry name" value="DEXHc_Hrq1-like"/>
    <property type="match status" value="1"/>
</dbReference>
<evidence type="ECO:0000313" key="6">
    <source>
        <dbReference type="Proteomes" id="UP000000238"/>
    </source>
</evidence>
<accession>Q2SFN9</accession>
<keyword evidence="6" id="KW-1185">Reference proteome</keyword>
<evidence type="ECO:0000259" key="3">
    <source>
        <dbReference type="PROSITE" id="PS51192"/>
    </source>
</evidence>